<evidence type="ECO:0000256" key="8">
    <source>
        <dbReference type="ARBA" id="ARBA00032024"/>
    </source>
</evidence>
<keyword evidence="7 10" id="KW-0560">Oxidoreductase</keyword>
<evidence type="ECO:0000256" key="6">
    <source>
        <dbReference type="ARBA" id="ARBA00022857"/>
    </source>
</evidence>
<keyword evidence="6 10" id="KW-0521">NADP</keyword>
<comment type="similarity">
    <text evidence="2 10">Belongs to the ketopantoate reductase family.</text>
</comment>
<dbReference type="NCBIfam" id="TIGR00745">
    <property type="entry name" value="apbA_panE"/>
    <property type="match status" value="1"/>
</dbReference>
<protein>
    <recommendedName>
        <fullName evidence="4 10">2-dehydropantoate 2-reductase</fullName>
        <ecNumber evidence="3 10">1.1.1.169</ecNumber>
    </recommendedName>
    <alternativeName>
        <fullName evidence="8 10">Ketopantoate reductase</fullName>
    </alternativeName>
</protein>
<keyword evidence="14" id="KW-1185">Reference proteome</keyword>
<dbReference type="PANTHER" id="PTHR21708">
    <property type="entry name" value="PROBABLE 2-DEHYDROPANTOATE 2-REDUCTASE"/>
    <property type="match status" value="1"/>
</dbReference>
<evidence type="ECO:0000313" key="14">
    <source>
        <dbReference type="Proteomes" id="UP001629246"/>
    </source>
</evidence>
<reference evidence="13 14" key="1">
    <citation type="journal article" date="2024" name="Chem. Sci.">
        <title>Discovery of megapolipeptins by genome mining of a Burkholderiales bacteria collection.</title>
        <authorList>
            <person name="Paulo B.S."/>
            <person name="Recchia M.J.J."/>
            <person name="Lee S."/>
            <person name="Fergusson C.H."/>
            <person name="Romanowski S.B."/>
            <person name="Hernandez A."/>
            <person name="Krull N."/>
            <person name="Liu D.Y."/>
            <person name="Cavanagh H."/>
            <person name="Bos A."/>
            <person name="Gray C.A."/>
            <person name="Murphy B.T."/>
            <person name="Linington R.G."/>
            <person name="Eustaquio A.S."/>
        </authorList>
    </citation>
    <scope>NUCLEOTIDE SEQUENCE [LARGE SCALE GENOMIC DNA]</scope>
    <source>
        <strain evidence="13 14">RL21-008-BIB-A</strain>
    </source>
</reference>
<dbReference type="Gene3D" id="1.10.1040.10">
    <property type="entry name" value="N-(1-d-carboxylethyl)-l-norvaline Dehydrogenase, domain 2"/>
    <property type="match status" value="1"/>
</dbReference>
<feature type="domain" description="Ketopantoate reductase N-terminal" evidence="11">
    <location>
        <begin position="3"/>
        <end position="173"/>
    </location>
</feature>
<dbReference type="SUPFAM" id="SSF48179">
    <property type="entry name" value="6-phosphogluconate dehydrogenase C-terminal domain-like"/>
    <property type="match status" value="1"/>
</dbReference>
<dbReference type="EC" id="1.1.1.169" evidence="3 10"/>
<dbReference type="NCBIfam" id="NF005089">
    <property type="entry name" value="PRK06522.1-4"/>
    <property type="match status" value="1"/>
</dbReference>
<evidence type="ECO:0000313" key="13">
    <source>
        <dbReference type="EMBL" id="MFL9923031.1"/>
    </source>
</evidence>
<evidence type="ECO:0000256" key="2">
    <source>
        <dbReference type="ARBA" id="ARBA00007870"/>
    </source>
</evidence>
<dbReference type="InterPro" id="IPR013752">
    <property type="entry name" value="KPA_reductase"/>
</dbReference>
<dbReference type="InterPro" id="IPR013332">
    <property type="entry name" value="KPR_N"/>
</dbReference>
<evidence type="ECO:0000256" key="9">
    <source>
        <dbReference type="ARBA" id="ARBA00048793"/>
    </source>
</evidence>
<evidence type="ECO:0000256" key="3">
    <source>
        <dbReference type="ARBA" id="ARBA00013014"/>
    </source>
</evidence>
<dbReference type="Pfam" id="PF02558">
    <property type="entry name" value="ApbA"/>
    <property type="match status" value="1"/>
</dbReference>
<dbReference type="InterPro" id="IPR013328">
    <property type="entry name" value="6PGD_dom2"/>
</dbReference>
<dbReference type="RefSeq" id="WP_408154264.1">
    <property type="nucleotide sequence ID" value="NZ_JAQQFM010000001.1"/>
</dbReference>
<dbReference type="InterPro" id="IPR051402">
    <property type="entry name" value="KPR-Related"/>
</dbReference>
<evidence type="ECO:0000256" key="5">
    <source>
        <dbReference type="ARBA" id="ARBA00022655"/>
    </source>
</evidence>
<evidence type="ECO:0000256" key="7">
    <source>
        <dbReference type="ARBA" id="ARBA00023002"/>
    </source>
</evidence>
<dbReference type="InterPro" id="IPR036291">
    <property type="entry name" value="NAD(P)-bd_dom_sf"/>
</dbReference>
<comment type="caution">
    <text evidence="13">The sequence shown here is derived from an EMBL/GenBank/DDBJ whole genome shotgun (WGS) entry which is preliminary data.</text>
</comment>
<keyword evidence="5 10" id="KW-0566">Pantothenate biosynthesis</keyword>
<comment type="pathway">
    <text evidence="1 10">Cofactor biosynthesis; (R)-pantothenate biosynthesis; (R)-pantoate from 3-methyl-2-oxobutanoate: step 2/2.</text>
</comment>
<dbReference type="Gene3D" id="3.40.50.720">
    <property type="entry name" value="NAD(P)-binding Rossmann-like Domain"/>
    <property type="match status" value="1"/>
</dbReference>
<sequence>MKICILGCGAIGGHLAVKMSLAGAHVSVVARGAMLAAIRTNGLRLKTAAGRDWAVKIRAEEDPRALGPQDFVIVAVKTTALAQVATSIPPLLSASTGVAFMINGLPWWLLQKLAGAGADSAWSPRVAAVIQALSSVSGPERIIGGIAGSANQVLEPGVIWNSSPHGAFTFGEPDHTLSARVRYLAGLVNQNDSVGIASPALADDIWKKLFMNVVTGPLGGLTGACSADIVEDAGLAPLVQQMGRETIAVAMASGCSTPATEYGYIKGIGKHKSSMLQDFEALRRPELDSLLGALVDLARIKRVAVPMLEMVLSLTRKRAQVLEIY</sequence>
<evidence type="ECO:0000256" key="10">
    <source>
        <dbReference type="RuleBase" id="RU362068"/>
    </source>
</evidence>
<evidence type="ECO:0000256" key="4">
    <source>
        <dbReference type="ARBA" id="ARBA00019465"/>
    </source>
</evidence>
<organism evidence="13 14">
    <name type="scientific">Herbaspirillum lusitanum</name>
    <dbReference type="NCBI Taxonomy" id="213312"/>
    <lineage>
        <taxon>Bacteria</taxon>
        <taxon>Pseudomonadati</taxon>
        <taxon>Pseudomonadota</taxon>
        <taxon>Betaproteobacteria</taxon>
        <taxon>Burkholderiales</taxon>
        <taxon>Oxalobacteraceae</taxon>
        <taxon>Herbaspirillum</taxon>
    </lineage>
</organism>
<dbReference type="InterPro" id="IPR008927">
    <property type="entry name" value="6-PGluconate_DH-like_C_sf"/>
</dbReference>
<accession>A0ABW9A2E5</accession>
<dbReference type="EMBL" id="JAQQFM010000001">
    <property type="protein sequence ID" value="MFL9923031.1"/>
    <property type="molecule type" value="Genomic_DNA"/>
</dbReference>
<comment type="function">
    <text evidence="10">Catalyzes the NADPH-dependent reduction of ketopantoate into pantoic acid.</text>
</comment>
<comment type="catalytic activity">
    <reaction evidence="9 10">
        <text>(R)-pantoate + NADP(+) = 2-dehydropantoate + NADPH + H(+)</text>
        <dbReference type="Rhea" id="RHEA:16233"/>
        <dbReference type="ChEBI" id="CHEBI:11561"/>
        <dbReference type="ChEBI" id="CHEBI:15378"/>
        <dbReference type="ChEBI" id="CHEBI:15980"/>
        <dbReference type="ChEBI" id="CHEBI:57783"/>
        <dbReference type="ChEBI" id="CHEBI:58349"/>
        <dbReference type="EC" id="1.1.1.169"/>
    </reaction>
</comment>
<feature type="domain" description="Ketopantoate reductase C-terminal" evidence="12">
    <location>
        <begin position="202"/>
        <end position="317"/>
    </location>
</feature>
<gene>
    <name evidence="13" type="ORF">PQR62_02050</name>
</gene>
<dbReference type="InterPro" id="IPR003710">
    <property type="entry name" value="ApbA"/>
</dbReference>
<dbReference type="Proteomes" id="UP001629246">
    <property type="component" value="Unassembled WGS sequence"/>
</dbReference>
<dbReference type="Pfam" id="PF08546">
    <property type="entry name" value="ApbA_C"/>
    <property type="match status" value="1"/>
</dbReference>
<dbReference type="SUPFAM" id="SSF51735">
    <property type="entry name" value="NAD(P)-binding Rossmann-fold domains"/>
    <property type="match status" value="1"/>
</dbReference>
<evidence type="ECO:0000256" key="1">
    <source>
        <dbReference type="ARBA" id="ARBA00004994"/>
    </source>
</evidence>
<evidence type="ECO:0000259" key="12">
    <source>
        <dbReference type="Pfam" id="PF08546"/>
    </source>
</evidence>
<name>A0ABW9A2E5_9BURK</name>
<evidence type="ECO:0000259" key="11">
    <source>
        <dbReference type="Pfam" id="PF02558"/>
    </source>
</evidence>
<dbReference type="PANTHER" id="PTHR21708:SF45">
    <property type="entry name" value="2-DEHYDROPANTOATE 2-REDUCTASE"/>
    <property type="match status" value="1"/>
</dbReference>
<proteinExistence type="inferred from homology"/>